<reference evidence="1" key="1">
    <citation type="journal article" date="2022" name="bioRxiv">
        <title>Sequencing and chromosome-scale assembly of the giantPleurodeles waltlgenome.</title>
        <authorList>
            <person name="Brown T."/>
            <person name="Elewa A."/>
            <person name="Iarovenko S."/>
            <person name="Subramanian E."/>
            <person name="Araus A.J."/>
            <person name="Petzold A."/>
            <person name="Susuki M."/>
            <person name="Suzuki K.-i.T."/>
            <person name="Hayashi T."/>
            <person name="Toyoda A."/>
            <person name="Oliveira C."/>
            <person name="Osipova E."/>
            <person name="Leigh N.D."/>
            <person name="Simon A."/>
            <person name="Yun M.H."/>
        </authorList>
    </citation>
    <scope>NUCLEOTIDE SEQUENCE</scope>
    <source>
        <strain evidence="1">20211129_DDA</strain>
        <tissue evidence="1">Liver</tissue>
    </source>
</reference>
<keyword evidence="2" id="KW-1185">Reference proteome</keyword>
<comment type="caution">
    <text evidence="1">The sequence shown here is derived from an EMBL/GenBank/DDBJ whole genome shotgun (WGS) entry which is preliminary data.</text>
</comment>
<protein>
    <submittedName>
        <fullName evidence="1">Uncharacterized protein</fullName>
    </submittedName>
</protein>
<dbReference type="EMBL" id="JANPWB010000011">
    <property type="protein sequence ID" value="KAJ1130494.1"/>
    <property type="molecule type" value="Genomic_DNA"/>
</dbReference>
<evidence type="ECO:0000313" key="2">
    <source>
        <dbReference type="Proteomes" id="UP001066276"/>
    </source>
</evidence>
<evidence type="ECO:0000313" key="1">
    <source>
        <dbReference type="EMBL" id="KAJ1130494.1"/>
    </source>
</evidence>
<organism evidence="1 2">
    <name type="scientific">Pleurodeles waltl</name>
    <name type="common">Iberian ribbed newt</name>
    <dbReference type="NCBI Taxonomy" id="8319"/>
    <lineage>
        <taxon>Eukaryota</taxon>
        <taxon>Metazoa</taxon>
        <taxon>Chordata</taxon>
        <taxon>Craniata</taxon>
        <taxon>Vertebrata</taxon>
        <taxon>Euteleostomi</taxon>
        <taxon>Amphibia</taxon>
        <taxon>Batrachia</taxon>
        <taxon>Caudata</taxon>
        <taxon>Salamandroidea</taxon>
        <taxon>Salamandridae</taxon>
        <taxon>Pleurodelinae</taxon>
        <taxon>Pleurodeles</taxon>
    </lineage>
</organism>
<accession>A0AAV7PTC4</accession>
<gene>
    <name evidence="1" type="ORF">NDU88_008846</name>
</gene>
<proteinExistence type="predicted"/>
<sequence length="71" mass="8335">MRREQATDARHVQWHRRRRPFVGETTLAESLTQERQRLEEGQEVPQKLIALRRYQWADLQKGAAPPGDGDI</sequence>
<dbReference type="AlphaFoldDB" id="A0AAV7PTC4"/>
<dbReference type="Proteomes" id="UP001066276">
    <property type="component" value="Chromosome 7"/>
</dbReference>
<name>A0AAV7PTC4_PLEWA</name>